<dbReference type="KEGG" id="pabo:BCY86_03085"/>
<gene>
    <name evidence="1" type="ORF">BCY86_03085</name>
</gene>
<reference evidence="1 2" key="1">
    <citation type="submission" date="2016-08" db="EMBL/GenBank/DDBJ databases">
        <title>Identification and validation of antigenic proteins from Pajaroellobacter abortibovis using de-novo genome sequence assembly and reverse vaccinology.</title>
        <authorList>
            <person name="Welly B.T."/>
            <person name="Miller M.R."/>
            <person name="Stott J.L."/>
            <person name="Blanchard M.T."/>
            <person name="Islas-Trejo A.D."/>
            <person name="O'Rourke S.M."/>
            <person name="Young A.E."/>
            <person name="Medrano J.F."/>
            <person name="Van Eenennaam A.L."/>
        </authorList>
    </citation>
    <scope>NUCLEOTIDE SEQUENCE [LARGE SCALE GENOMIC DNA]</scope>
    <source>
        <strain evidence="1 2">BTF92-0548A/99-0131</strain>
    </source>
</reference>
<evidence type="ECO:0000313" key="2">
    <source>
        <dbReference type="Proteomes" id="UP000185544"/>
    </source>
</evidence>
<proteinExistence type="predicted"/>
<name>A0A1L6MW46_9BACT</name>
<evidence type="ECO:0000313" key="1">
    <source>
        <dbReference type="EMBL" id="APR99773.1"/>
    </source>
</evidence>
<protein>
    <submittedName>
        <fullName evidence="1">Uncharacterized protein</fullName>
    </submittedName>
</protein>
<dbReference type="Proteomes" id="UP000185544">
    <property type="component" value="Chromosome"/>
</dbReference>
<dbReference type="AlphaFoldDB" id="A0A1L6MW46"/>
<sequence>MLIDWYHAVSIGGTQSLKTGVFIQDAHVEASGTLEAPSLYNNLDRFRHSFIQTIISLRLLSHLLIPQLLSSQKGQFIRNTT</sequence>
<keyword evidence="2" id="KW-1185">Reference proteome</keyword>
<accession>A0A1L6MW46</accession>
<dbReference type="EMBL" id="CP016908">
    <property type="protein sequence ID" value="APR99773.1"/>
    <property type="molecule type" value="Genomic_DNA"/>
</dbReference>
<organism evidence="1 2">
    <name type="scientific">Pajaroellobacter abortibovis</name>
    <dbReference type="NCBI Taxonomy" id="1882918"/>
    <lineage>
        <taxon>Bacteria</taxon>
        <taxon>Pseudomonadati</taxon>
        <taxon>Myxococcota</taxon>
        <taxon>Polyangia</taxon>
        <taxon>Polyangiales</taxon>
        <taxon>Polyangiaceae</taxon>
    </lineage>
</organism>